<keyword evidence="2" id="KW-1185">Reference proteome</keyword>
<gene>
    <name evidence="1" type="ORF">KTO63_14475</name>
</gene>
<evidence type="ECO:0000313" key="1">
    <source>
        <dbReference type="EMBL" id="MBV4358367.1"/>
    </source>
</evidence>
<name>A0A9E2W8L8_9BACT</name>
<dbReference type="EMBL" id="JAHSPG010000012">
    <property type="protein sequence ID" value="MBV4358367.1"/>
    <property type="molecule type" value="Genomic_DNA"/>
</dbReference>
<comment type="caution">
    <text evidence="1">The sequence shown here is derived from an EMBL/GenBank/DDBJ whole genome shotgun (WGS) entry which is preliminary data.</text>
</comment>
<reference evidence="1" key="1">
    <citation type="submission" date="2021-06" db="EMBL/GenBank/DDBJ databases">
        <authorList>
            <person name="Huq M.A."/>
        </authorList>
    </citation>
    <scope>NUCLEOTIDE SEQUENCE</scope>
    <source>
        <strain evidence="1">MAH-26</strain>
    </source>
</reference>
<protein>
    <submittedName>
        <fullName evidence="1">Uncharacterized protein</fullName>
    </submittedName>
</protein>
<dbReference type="AlphaFoldDB" id="A0A9E2W8L8"/>
<proteinExistence type="predicted"/>
<sequence>MARIPIYILLFFGHIAFGQNKYPTKSQLLKSLTQKTKIKNKINESTTWYTIGDDSTYWNADTLLFYNNENYRNGKLICNFIDWNFYKKGAFYVQRIQLCKEPTTATAIKDDDFFTYEVLDGKPLILRIFYKESLVAKFEVSALAKKPLDNRDKETTDVLTLLRVR</sequence>
<dbReference type="Proteomes" id="UP000812270">
    <property type="component" value="Unassembled WGS sequence"/>
</dbReference>
<evidence type="ECO:0000313" key="2">
    <source>
        <dbReference type="Proteomes" id="UP000812270"/>
    </source>
</evidence>
<accession>A0A9E2W8L8</accession>
<organism evidence="1 2">
    <name type="scientific">Pinibacter aurantiacus</name>
    <dbReference type="NCBI Taxonomy" id="2851599"/>
    <lineage>
        <taxon>Bacteria</taxon>
        <taxon>Pseudomonadati</taxon>
        <taxon>Bacteroidota</taxon>
        <taxon>Chitinophagia</taxon>
        <taxon>Chitinophagales</taxon>
        <taxon>Chitinophagaceae</taxon>
        <taxon>Pinibacter</taxon>
    </lineage>
</organism>
<dbReference type="RefSeq" id="WP_217792052.1">
    <property type="nucleotide sequence ID" value="NZ_JAHSPG010000012.1"/>
</dbReference>